<evidence type="ECO:0000313" key="14">
    <source>
        <dbReference type="Proteomes" id="UP000005926"/>
    </source>
</evidence>
<dbReference type="GO" id="GO:0016114">
    <property type="term" value="P:terpenoid biosynthetic process"/>
    <property type="evidence" value="ECO:0007669"/>
    <property type="project" value="UniProtKB-ARBA"/>
</dbReference>
<gene>
    <name evidence="13" type="primary">ispA</name>
    <name evidence="13" type="ORF">HMPREF0444_0292</name>
</gene>
<dbReference type="EC" id="2.5.1.10" evidence="3"/>
<sequence>MQKEKRHSPMVKAVIQQLQQDVANHLTKLIEERPTEARLKEAMLYAVQSGGKRIRPLLTLAVGSAGTSTNKAALDLACALEMIHTYSLIHDDLPGMDDDDMRRGRPTVHKAFDEATAILAGDALLTLAFEVAANANLEARQLVEAVKILSSASGMSGMISGQMKDIASEEVTITLERMKEIHREKTGELLLAAVRLGNLFVDDAKMKEAFVSYATHFGLAFQIQNDLQDVCWTSEQTGKETGKDSELSKNTYPSLLGVEGAKEALSTEIAFCKNALDGVDFTLENEQTKALLIEFLTYLEI</sequence>
<dbReference type="NCBIfam" id="NF045485">
    <property type="entry name" value="FPPsyn"/>
    <property type="match status" value="1"/>
</dbReference>
<keyword evidence="6" id="KW-0479">Metal-binding</keyword>
<dbReference type="SUPFAM" id="SSF48576">
    <property type="entry name" value="Terpenoid synthases"/>
    <property type="match status" value="1"/>
</dbReference>
<evidence type="ECO:0000313" key="13">
    <source>
        <dbReference type="EMBL" id="EEW38048.1"/>
    </source>
</evidence>
<dbReference type="GO" id="GO:0004337">
    <property type="term" value="F:(2E,6E)-farnesyl diphosphate synthase activity"/>
    <property type="evidence" value="ECO:0007669"/>
    <property type="project" value="UniProtKB-EC"/>
</dbReference>
<dbReference type="Pfam" id="PF00348">
    <property type="entry name" value="polyprenyl_synt"/>
    <property type="match status" value="1"/>
</dbReference>
<dbReference type="InterPro" id="IPR053378">
    <property type="entry name" value="Prenyl_diphosphate_synthase"/>
</dbReference>
<evidence type="ECO:0000256" key="12">
    <source>
        <dbReference type="RuleBase" id="RU004466"/>
    </source>
</evidence>
<dbReference type="STRING" id="638301.HMPREF0444_0292"/>
<evidence type="ECO:0000256" key="2">
    <source>
        <dbReference type="ARBA" id="ARBA00006706"/>
    </source>
</evidence>
<keyword evidence="5 12" id="KW-0808">Transferase</keyword>
<dbReference type="AlphaFoldDB" id="C8NEE7"/>
<dbReference type="eggNOG" id="COG0142">
    <property type="taxonomic scope" value="Bacteria"/>
</dbReference>
<dbReference type="GO" id="GO:0005737">
    <property type="term" value="C:cytoplasm"/>
    <property type="evidence" value="ECO:0007669"/>
    <property type="project" value="UniProtKB-ARBA"/>
</dbReference>
<dbReference type="InterPro" id="IPR033749">
    <property type="entry name" value="Polyprenyl_synt_CS"/>
</dbReference>
<dbReference type="SFLD" id="SFLDG01017">
    <property type="entry name" value="Polyprenyl_Transferase_Like"/>
    <property type="match status" value="1"/>
</dbReference>
<dbReference type="FunFam" id="1.10.600.10:FF:000001">
    <property type="entry name" value="Geranylgeranyl diphosphate synthase"/>
    <property type="match status" value="1"/>
</dbReference>
<dbReference type="EMBL" id="ACKZ01000008">
    <property type="protein sequence ID" value="EEW38048.1"/>
    <property type="molecule type" value="Genomic_DNA"/>
</dbReference>
<dbReference type="HOGENOM" id="CLU_014015_0_1_9"/>
<evidence type="ECO:0000256" key="4">
    <source>
        <dbReference type="ARBA" id="ARBA00015100"/>
    </source>
</evidence>
<proteinExistence type="inferred from homology"/>
<dbReference type="CDD" id="cd00685">
    <property type="entry name" value="Trans_IPPS_HT"/>
    <property type="match status" value="1"/>
</dbReference>
<keyword evidence="7" id="KW-0460">Magnesium</keyword>
<comment type="catalytic activity">
    <reaction evidence="11">
        <text>isopentenyl diphosphate + (2E)-geranyl diphosphate = (2E,6E)-farnesyl diphosphate + diphosphate</text>
        <dbReference type="Rhea" id="RHEA:19361"/>
        <dbReference type="ChEBI" id="CHEBI:33019"/>
        <dbReference type="ChEBI" id="CHEBI:58057"/>
        <dbReference type="ChEBI" id="CHEBI:128769"/>
        <dbReference type="ChEBI" id="CHEBI:175763"/>
        <dbReference type="EC" id="2.5.1.10"/>
    </reaction>
</comment>
<evidence type="ECO:0000256" key="1">
    <source>
        <dbReference type="ARBA" id="ARBA00001946"/>
    </source>
</evidence>
<keyword evidence="14" id="KW-1185">Reference proteome</keyword>
<protein>
    <recommendedName>
        <fullName evidence="4">Farnesyl diphosphate synthase</fullName>
        <ecNumber evidence="3">2.5.1.10</ecNumber>
    </recommendedName>
    <alternativeName>
        <fullName evidence="10">(2E,6E)-farnesyl diphosphate synthase</fullName>
    </alternativeName>
    <alternativeName>
        <fullName evidence="9">Geranyltranstransferase</fullName>
    </alternativeName>
</protein>
<evidence type="ECO:0000256" key="8">
    <source>
        <dbReference type="ARBA" id="ARBA00023229"/>
    </source>
</evidence>
<keyword evidence="8" id="KW-0414">Isoprene biosynthesis</keyword>
<comment type="cofactor">
    <cofactor evidence="1">
        <name>Mg(2+)</name>
        <dbReference type="ChEBI" id="CHEBI:18420"/>
    </cofactor>
</comment>
<evidence type="ECO:0000256" key="6">
    <source>
        <dbReference type="ARBA" id="ARBA00022723"/>
    </source>
</evidence>
<evidence type="ECO:0000256" key="9">
    <source>
        <dbReference type="ARBA" id="ARBA00032380"/>
    </source>
</evidence>
<dbReference type="GO" id="GO:0046872">
    <property type="term" value="F:metal ion binding"/>
    <property type="evidence" value="ECO:0007669"/>
    <property type="project" value="UniProtKB-KW"/>
</dbReference>
<dbReference type="SFLD" id="SFLDS00005">
    <property type="entry name" value="Isoprenoid_Synthase_Type_I"/>
    <property type="match status" value="1"/>
</dbReference>
<reference evidence="13 14" key="1">
    <citation type="submission" date="2009-08" db="EMBL/GenBank/DDBJ databases">
        <authorList>
            <person name="Muzny D."/>
            <person name="Qin X."/>
            <person name="Deng J."/>
            <person name="Jiang H."/>
            <person name="Liu Y."/>
            <person name="Qu J."/>
            <person name="Song X.-Z."/>
            <person name="Zhang L."/>
            <person name="Thornton R."/>
            <person name="Coyle M."/>
            <person name="Francisco L."/>
            <person name="Jackson L."/>
            <person name="Javaid M."/>
            <person name="Korchina V."/>
            <person name="Kovar C."/>
            <person name="Mata R."/>
            <person name="Mathew T."/>
            <person name="Ngo R."/>
            <person name="Nguyen L."/>
            <person name="Nguyen N."/>
            <person name="Okwuonu G."/>
            <person name="Ongeri F."/>
            <person name="Pham C."/>
            <person name="Simmons D."/>
            <person name="Wilczek-Boney K."/>
            <person name="Hale W."/>
            <person name="Jakkamsetti A."/>
            <person name="Pham P."/>
            <person name="Ruth R."/>
            <person name="San Lucas F."/>
            <person name="Warren J."/>
            <person name="Zhang J."/>
            <person name="Zhao Z."/>
            <person name="Zhou C."/>
            <person name="Zhu D."/>
            <person name="Lee S."/>
            <person name="Bess C."/>
            <person name="Blankenburg K."/>
            <person name="Forbes L."/>
            <person name="Fu Q."/>
            <person name="Gubbala S."/>
            <person name="Hirani K."/>
            <person name="Jayaseelan J.C."/>
            <person name="Lara F."/>
            <person name="Munidasa M."/>
            <person name="Palculict T."/>
            <person name="Patil S."/>
            <person name="Pu L.-L."/>
            <person name="Saada N."/>
            <person name="Tang L."/>
            <person name="Weissenberger G."/>
            <person name="Zhu Y."/>
            <person name="Hemphill L."/>
            <person name="Shang Y."/>
            <person name="Youmans B."/>
            <person name="Ayvaz T."/>
            <person name="Ross M."/>
            <person name="Santibanez J."/>
            <person name="Aqrawi P."/>
            <person name="Gross S."/>
            <person name="Joshi V."/>
            <person name="Fowler G."/>
            <person name="Nazareth L."/>
            <person name="Reid J."/>
            <person name="Worley K."/>
            <person name="Petrosino J."/>
            <person name="Highlander S."/>
            <person name="Gibbs R."/>
        </authorList>
    </citation>
    <scope>NUCLEOTIDE SEQUENCE [LARGE SCALE GENOMIC DNA]</scope>
    <source>
        <strain evidence="13 14">ATCC 49175</strain>
    </source>
</reference>
<organism evidence="13 14">
    <name type="scientific">Granulicatella adiacens ATCC 49175</name>
    <dbReference type="NCBI Taxonomy" id="638301"/>
    <lineage>
        <taxon>Bacteria</taxon>
        <taxon>Bacillati</taxon>
        <taxon>Bacillota</taxon>
        <taxon>Bacilli</taxon>
        <taxon>Lactobacillales</taxon>
        <taxon>Carnobacteriaceae</taxon>
        <taxon>Granulicatella</taxon>
    </lineage>
</organism>
<evidence type="ECO:0000256" key="10">
    <source>
        <dbReference type="ARBA" id="ARBA00032873"/>
    </source>
</evidence>
<dbReference type="Proteomes" id="UP000005926">
    <property type="component" value="Unassembled WGS sequence"/>
</dbReference>
<dbReference type="PANTHER" id="PTHR43281">
    <property type="entry name" value="FARNESYL DIPHOSPHATE SYNTHASE"/>
    <property type="match status" value="1"/>
</dbReference>
<evidence type="ECO:0000256" key="5">
    <source>
        <dbReference type="ARBA" id="ARBA00022679"/>
    </source>
</evidence>
<dbReference type="PANTHER" id="PTHR43281:SF1">
    <property type="entry name" value="FARNESYL DIPHOSPHATE SYNTHASE"/>
    <property type="match status" value="1"/>
</dbReference>
<name>C8NEE7_9LACT</name>
<evidence type="ECO:0000256" key="3">
    <source>
        <dbReference type="ARBA" id="ARBA00012439"/>
    </source>
</evidence>
<comment type="caution">
    <text evidence="13">The sequence shown here is derived from an EMBL/GenBank/DDBJ whole genome shotgun (WGS) entry which is preliminary data.</text>
</comment>
<evidence type="ECO:0000256" key="11">
    <source>
        <dbReference type="ARBA" id="ARBA00049399"/>
    </source>
</evidence>
<dbReference type="Gene3D" id="1.10.600.10">
    <property type="entry name" value="Farnesyl Diphosphate Synthase"/>
    <property type="match status" value="1"/>
</dbReference>
<dbReference type="InterPro" id="IPR008949">
    <property type="entry name" value="Isoprenoid_synthase_dom_sf"/>
</dbReference>
<dbReference type="InterPro" id="IPR000092">
    <property type="entry name" value="Polyprenyl_synt"/>
</dbReference>
<accession>C8NEE7</accession>
<comment type="similarity">
    <text evidence="2 12">Belongs to the FPP/GGPP synthase family.</text>
</comment>
<evidence type="ECO:0000256" key="7">
    <source>
        <dbReference type="ARBA" id="ARBA00022842"/>
    </source>
</evidence>
<dbReference type="PROSITE" id="PS00723">
    <property type="entry name" value="POLYPRENYL_SYNTHASE_1"/>
    <property type="match status" value="1"/>
</dbReference>